<dbReference type="Proteomes" id="UP000257123">
    <property type="component" value="Unassembled WGS sequence"/>
</dbReference>
<comment type="caution">
    <text evidence="2">The sequence shown here is derived from an EMBL/GenBank/DDBJ whole genome shotgun (WGS) entry which is preliminary data.</text>
</comment>
<accession>A0A371R2U0</accession>
<evidence type="ECO:0000313" key="3">
    <source>
        <dbReference type="Proteomes" id="UP000256877"/>
    </source>
</evidence>
<protein>
    <submittedName>
        <fullName evidence="2">Uncharacterized protein</fullName>
    </submittedName>
</protein>
<sequence>MGKEELREAILILRAALGEHSRLPSGVRVDTPRPDVKGEKAFGGFWVGVFEIGDFEIVIRPRVEKYGEMLARIRRALGDVSWIYLTASSIYAGDSRLAIYGEAYRLLGELWLLASREPRFLTERVVGRGSRIGLGATGPYLHGRRRVRNRALANAVVLGVRRVAEAVEEAYEIAKTLPTGVREVVEEYLSLISRGAEAVLEELGDMALWIDGEDLGGYWHVASRAVKGHSWGRLREAVGRYVMIPSTKLYELYVYVLFLENLGAPYRKCGDFCLEVENARLYFNKAPLSRLVKKLSGRSPKPDVTFKRGSSISIIEAKYRELNGRGLGLPDAVRIAAYLGDVARNGKLKAVVTALSTPQGIENPVRAKISNGVEAAVYYAVVNPDRDSSGEVRSALAFIMSDP</sequence>
<dbReference type="EMBL" id="NMUE01000003">
    <property type="protein sequence ID" value="RFA98064.1"/>
    <property type="molecule type" value="Genomic_DNA"/>
</dbReference>
<proteinExistence type="predicted"/>
<dbReference type="OrthoDB" id="26810at2157"/>
<evidence type="ECO:0000313" key="2">
    <source>
        <dbReference type="EMBL" id="RFA98064.1"/>
    </source>
</evidence>
<dbReference type="EMBL" id="NMUF01000024">
    <property type="protein sequence ID" value="RFA97626.1"/>
    <property type="molecule type" value="Genomic_DNA"/>
</dbReference>
<reference evidence="3 4" key="1">
    <citation type="submission" date="2017-07" db="EMBL/GenBank/DDBJ databases">
        <title>Draft genome sequence of aerobic hyperthermophilic archaea, Pyrobaculum aerophilum YKB31 and YKB32.</title>
        <authorList>
            <person name="Mochizuki T."/>
            <person name="Berliner A.J."/>
            <person name="Yoshida-Takashima Y."/>
            <person name="Takaki Y."/>
            <person name="Nunoura T."/>
            <person name="Takai K."/>
        </authorList>
    </citation>
    <scope>NUCLEOTIDE SEQUENCE [LARGE SCALE GENOMIC DNA]</scope>
    <source>
        <strain evidence="2 4">YKB31</strain>
        <strain evidence="1 3">YKB32</strain>
    </source>
</reference>
<dbReference type="AlphaFoldDB" id="A0A371R2U0"/>
<organism evidence="2 4">
    <name type="scientific">Pyrobaculum aerophilum</name>
    <dbReference type="NCBI Taxonomy" id="13773"/>
    <lineage>
        <taxon>Archaea</taxon>
        <taxon>Thermoproteota</taxon>
        <taxon>Thermoprotei</taxon>
        <taxon>Thermoproteales</taxon>
        <taxon>Thermoproteaceae</taxon>
        <taxon>Pyrobaculum</taxon>
    </lineage>
</organism>
<dbReference type="Proteomes" id="UP000256877">
    <property type="component" value="Unassembled WGS sequence"/>
</dbReference>
<gene>
    <name evidence="2" type="ORF">CGL51_01610</name>
    <name evidence="1" type="ORF">CGL52_08865</name>
</gene>
<evidence type="ECO:0000313" key="1">
    <source>
        <dbReference type="EMBL" id="RFA97626.1"/>
    </source>
</evidence>
<name>A0A371R2U0_9CREN</name>
<evidence type="ECO:0000313" key="4">
    <source>
        <dbReference type="Proteomes" id="UP000257123"/>
    </source>
</evidence>